<dbReference type="PANTHER" id="PTHR47396:SF1">
    <property type="entry name" value="ATP-DEPENDENT HELICASE IRC3-RELATED"/>
    <property type="match status" value="1"/>
</dbReference>
<dbReference type="InterPro" id="IPR014001">
    <property type="entry name" value="Helicase_ATP-bd"/>
</dbReference>
<evidence type="ECO:0000259" key="2">
    <source>
        <dbReference type="PROSITE" id="PS51192"/>
    </source>
</evidence>
<dbReference type="InterPro" id="IPR050742">
    <property type="entry name" value="Helicase_Restrict-Modif_Enz"/>
</dbReference>
<dbReference type="GO" id="GO:0003677">
    <property type="term" value="F:DNA binding"/>
    <property type="evidence" value="ECO:0007669"/>
    <property type="project" value="InterPro"/>
</dbReference>
<comment type="caution">
    <text evidence="3">The sequence shown here is derived from an EMBL/GenBank/DDBJ whole genome shotgun (WGS) entry which is preliminary data.</text>
</comment>
<dbReference type="PROSITE" id="PS51192">
    <property type="entry name" value="HELICASE_ATP_BIND_1"/>
    <property type="match status" value="1"/>
</dbReference>
<dbReference type="AlphaFoldDB" id="A0A916IVZ7"/>
<dbReference type="GO" id="GO:0003678">
    <property type="term" value="F:DNA helicase activity"/>
    <property type="evidence" value="ECO:0007669"/>
    <property type="project" value="UniProtKB-EC"/>
</dbReference>
<dbReference type="SUPFAM" id="SSF52540">
    <property type="entry name" value="P-loop containing nucleoside triphosphate hydrolases"/>
    <property type="match status" value="1"/>
</dbReference>
<dbReference type="InterPro" id="IPR001650">
    <property type="entry name" value="Helicase_C-like"/>
</dbReference>
<dbReference type="Gene3D" id="3.40.50.300">
    <property type="entry name" value="P-loop containing nucleotide triphosphate hydrolases"/>
    <property type="match status" value="2"/>
</dbReference>
<dbReference type="Pfam" id="PF00271">
    <property type="entry name" value="Helicase_C"/>
    <property type="match status" value="1"/>
</dbReference>
<dbReference type="PANTHER" id="PTHR47396">
    <property type="entry name" value="TYPE I RESTRICTION ENZYME ECOKI R PROTEIN"/>
    <property type="match status" value="1"/>
</dbReference>
<evidence type="ECO:0000313" key="3">
    <source>
        <dbReference type="EMBL" id="CAG2144569.1"/>
    </source>
</evidence>
<accession>A0A916IVZ7</accession>
<dbReference type="InterPro" id="IPR027417">
    <property type="entry name" value="P-loop_NTPase"/>
</dbReference>
<proteinExistence type="predicted"/>
<keyword evidence="3" id="KW-0378">Hydrolase</keyword>
<reference evidence="3" key="1">
    <citation type="submission" date="2021-03" db="EMBL/GenBank/DDBJ databases">
        <authorList>
            <person name="Peeters C."/>
        </authorList>
    </citation>
    <scope>NUCLEOTIDE SEQUENCE</scope>
    <source>
        <strain evidence="3">LMG 31506</strain>
    </source>
</reference>
<dbReference type="GO" id="GO:0016787">
    <property type="term" value="F:hydrolase activity"/>
    <property type="evidence" value="ECO:0007669"/>
    <property type="project" value="UniProtKB-KW"/>
</dbReference>
<name>A0A916IVZ7_9BURK</name>
<feature type="region of interest" description="Disordered" evidence="1">
    <location>
        <begin position="339"/>
        <end position="374"/>
    </location>
</feature>
<dbReference type="SMART" id="SM00487">
    <property type="entry name" value="DEXDc"/>
    <property type="match status" value="1"/>
</dbReference>
<dbReference type="EC" id="3.6.4.12" evidence="3"/>
<dbReference type="SMART" id="SM00490">
    <property type="entry name" value="HELICc"/>
    <property type="match status" value="1"/>
</dbReference>
<keyword evidence="3" id="KW-0067">ATP-binding</keyword>
<dbReference type="GO" id="GO:0005524">
    <property type="term" value="F:ATP binding"/>
    <property type="evidence" value="ECO:0007669"/>
    <property type="project" value="InterPro"/>
</dbReference>
<evidence type="ECO:0000313" key="4">
    <source>
        <dbReference type="Proteomes" id="UP000672934"/>
    </source>
</evidence>
<evidence type="ECO:0000256" key="1">
    <source>
        <dbReference type="SAM" id="MobiDB-lite"/>
    </source>
</evidence>
<gene>
    <name evidence="3" type="primary">radD</name>
    <name evidence="3" type="ORF">LMG31506_03035</name>
</gene>
<dbReference type="RefSeq" id="WP_211947988.1">
    <property type="nucleotide sequence ID" value="NZ_CAJPUY010000010.1"/>
</dbReference>
<keyword evidence="3" id="KW-0347">Helicase</keyword>
<organism evidence="3 4">
    <name type="scientific">Cupriavidus yeoncheonensis</name>
    <dbReference type="NCBI Taxonomy" id="1462994"/>
    <lineage>
        <taxon>Bacteria</taxon>
        <taxon>Pseudomonadati</taxon>
        <taxon>Pseudomonadota</taxon>
        <taxon>Betaproteobacteria</taxon>
        <taxon>Burkholderiales</taxon>
        <taxon>Burkholderiaceae</taxon>
        <taxon>Cupriavidus</taxon>
    </lineage>
</organism>
<keyword evidence="4" id="KW-1185">Reference proteome</keyword>
<dbReference type="EMBL" id="CAJPUY010000010">
    <property type="protein sequence ID" value="CAG2144569.1"/>
    <property type="molecule type" value="Genomic_DNA"/>
</dbReference>
<feature type="domain" description="Helicase ATP-binding" evidence="2">
    <location>
        <begin position="16"/>
        <end position="163"/>
    </location>
</feature>
<dbReference type="InterPro" id="IPR006935">
    <property type="entry name" value="Helicase/UvrB_N"/>
</dbReference>
<dbReference type="Proteomes" id="UP000672934">
    <property type="component" value="Unassembled WGS sequence"/>
</dbReference>
<dbReference type="Pfam" id="PF04851">
    <property type="entry name" value="ResIII"/>
    <property type="match status" value="1"/>
</dbReference>
<protein>
    <submittedName>
        <fullName evidence="3">DNA repair helicase RadD</fullName>
        <ecNumber evidence="3">3.6.4.12</ecNumber>
    </submittedName>
</protein>
<keyword evidence="3" id="KW-0547">Nucleotide-binding</keyword>
<dbReference type="GO" id="GO:0005829">
    <property type="term" value="C:cytosol"/>
    <property type="evidence" value="ECO:0007669"/>
    <property type="project" value="TreeGrafter"/>
</dbReference>
<sequence length="478" mass="52067">MIVLRDYQNDLVARAGQALRRVRRVLIVLPPGGGKTVIAAFIAQAFANRGQQTFFNCHRAELLKQTSGTFTDCGLAHGFIAAGHPMYVNASVQVCSIDTLKNRVLKLAEPRVVIWDECHHIGAAGWAAIMAAWPNAFHIGLTGTPWRLDGTGLGAYFDEMVLGPTAAELIEMGNLAPYRIYAPSAPDMKGVRKQMGDFAQKDAAERMREPKLTGDIITHWRKYADGMRTVGYAVNVSHSQYLAELFNAAGIPAAHLDGGTDNGERKRVIQAYADGAVRVLFNVGLFGEGFDLSAWAGRPVTIDAAILANPTMSLSKYLQESMRCMRPAPGKTGVILDHAGNSNRHGFPDDEREWDLEGNGGKRKGDSDNGPPPPVTCEKCFVQIRRPTPPCCPSCGKRLQAEAKPVEVAEGNLMEVTEAEKRATRMRLKQEQAACKDLGSLVALFAQRGSKNPQYQAMKVMQARGGKHIRSAQSVQSV</sequence>